<dbReference type="InterPro" id="IPR036236">
    <property type="entry name" value="Znf_C2H2_sf"/>
</dbReference>
<evidence type="ECO:0000256" key="5">
    <source>
        <dbReference type="SAM" id="Coils"/>
    </source>
</evidence>
<dbReference type="Pfam" id="PF10357">
    <property type="entry name" value="WH_KIN17"/>
    <property type="match status" value="1"/>
</dbReference>
<dbReference type="EMBL" id="HBIB01035966">
    <property type="protein sequence ID" value="CAE0261034.1"/>
    <property type="molecule type" value="Transcribed_RNA"/>
</dbReference>
<keyword evidence="5" id="KW-0175">Coiled coil</keyword>
<dbReference type="GO" id="GO:0006260">
    <property type="term" value="P:DNA replication"/>
    <property type="evidence" value="ECO:0007669"/>
    <property type="project" value="TreeGrafter"/>
</dbReference>
<evidence type="ECO:0000256" key="4">
    <source>
        <dbReference type="ARBA" id="ARBA00022833"/>
    </source>
</evidence>
<evidence type="ECO:0000256" key="2">
    <source>
        <dbReference type="ARBA" id="ARBA00022723"/>
    </source>
</evidence>
<dbReference type="GO" id="GO:0008270">
    <property type="term" value="F:zinc ion binding"/>
    <property type="evidence" value="ECO:0007669"/>
    <property type="project" value="UniProtKB-KW"/>
</dbReference>
<sequence length="420" mass="48010">MAKHDFFSPKSIANRWKAKGLQKLRWYCQVCQKQCRDENGFQCHIKSDAHLRQMLVFSQNSGKLMDEFSKEFEDTYLTQLRRGHGSKRVLANNVYQEVIQDKNHLHMNATRWKSLTEFVFYLGREGRIVVDQTERGIYVSYVKKDEESLKKKQKEENQATEEEKMRKLLEQKAKRAREEENIVEVEKTELIRASEDDKVEFKLTAAAKKEGVAGNGSGVTSTTKAAAPSLKGVFGDEDDEEEDRKNKEGAHERQEKASESGNGEERASKRMRGANGERGSGGVEERLSNDNGKKKAYWLFEDIAVRILNKRLADGHFYKKKGVVKKVKDKYVGVVEVETEVDGAVKSVKVKIDQEDLETVIPKEGREVLIVNGRFRGREAEVVKIRVDDYCADLKLLRGAERGSTVYGVPYEEFSRLVQA</sequence>
<keyword evidence="2" id="KW-0479">Metal-binding</keyword>
<feature type="region of interest" description="Disordered" evidence="6">
    <location>
        <begin position="211"/>
        <end position="288"/>
    </location>
</feature>
<dbReference type="InterPro" id="IPR005824">
    <property type="entry name" value="KOW"/>
</dbReference>
<dbReference type="Pfam" id="PF18131">
    <property type="entry name" value="KN17_SH3"/>
    <property type="match status" value="1"/>
</dbReference>
<evidence type="ECO:0000256" key="1">
    <source>
        <dbReference type="ARBA" id="ARBA00008517"/>
    </source>
</evidence>
<organism evidence="8">
    <name type="scientific">Palpitomonas bilix</name>
    <dbReference type="NCBI Taxonomy" id="652834"/>
    <lineage>
        <taxon>Eukaryota</taxon>
        <taxon>Eukaryota incertae sedis</taxon>
    </lineage>
</organism>
<dbReference type="Pfam" id="PF25095">
    <property type="entry name" value="C2H2-zf_KIN17"/>
    <property type="match status" value="1"/>
</dbReference>
<dbReference type="InterPro" id="IPR014722">
    <property type="entry name" value="Rib_uL2_dom2"/>
</dbReference>
<dbReference type="InterPro" id="IPR013087">
    <property type="entry name" value="Znf_C2H2_type"/>
</dbReference>
<dbReference type="InterPro" id="IPR038254">
    <property type="entry name" value="KIN17_WH-like_sf"/>
</dbReference>
<dbReference type="GO" id="GO:0005634">
    <property type="term" value="C:nucleus"/>
    <property type="evidence" value="ECO:0007669"/>
    <property type="project" value="TreeGrafter"/>
</dbReference>
<dbReference type="SMART" id="SM01253">
    <property type="entry name" value="Kin17_mid"/>
    <property type="match status" value="1"/>
</dbReference>
<dbReference type="InterPro" id="IPR019447">
    <property type="entry name" value="DNA/RNA-bd_Kin17_WH-like_dom"/>
</dbReference>
<dbReference type="Gene3D" id="1.10.10.2030">
    <property type="entry name" value="DNA/RNA-binding protein Kin17, conserved domain"/>
    <property type="match status" value="1"/>
</dbReference>
<dbReference type="CDD" id="cd13155">
    <property type="entry name" value="KOW_KIN17"/>
    <property type="match status" value="1"/>
</dbReference>
<dbReference type="AlphaFoldDB" id="A0A7S3DL00"/>
<reference evidence="8" key="1">
    <citation type="submission" date="2021-01" db="EMBL/GenBank/DDBJ databases">
        <authorList>
            <person name="Corre E."/>
            <person name="Pelletier E."/>
            <person name="Niang G."/>
            <person name="Scheremetjew M."/>
            <person name="Finn R."/>
            <person name="Kale V."/>
            <person name="Holt S."/>
            <person name="Cochrane G."/>
            <person name="Meng A."/>
            <person name="Brown T."/>
            <person name="Cohen L."/>
        </authorList>
    </citation>
    <scope>NUCLEOTIDE SEQUENCE</scope>
    <source>
        <strain evidence="8">NIES-2562</strain>
    </source>
</reference>
<dbReference type="SUPFAM" id="SSF57667">
    <property type="entry name" value="beta-beta-alpha zinc fingers"/>
    <property type="match status" value="1"/>
</dbReference>
<evidence type="ECO:0000313" key="8">
    <source>
        <dbReference type="EMBL" id="CAE0261034.1"/>
    </source>
</evidence>
<gene>
    <name evidence="8" type="ORF">PBIL07802_LOCUS23323</name>
</gene>
<dbReference type="InterPro" id="IPR041330">
    <property type="entry name" value="KN17_SH3"/>
</dbReference>
<dbReference type="SMART" id="SM00739">
    <property type="entry name" value="KOW"/>
    <property type="match status" value="1"/>
</dbReference>
<dbReference type="PANTHER" id="PTHR12805:SF0">
    <property type="entry name" value="DNA_RNA-BINDING PROTEIN KIN17"/>
    <property type="match status" value="1"/>
</dbReference>
<dbReference type="Pfam" id="PF25092">
    <property type="entry name" value="SH3_KIN17_C"/>
    <property type="match status" value="1"/>
</dbReference>
<evidence type="ECO:0000256" key="6">
    <source>
        <dbReference type="SAM" id="MobiDB-lite"/>
    </source>
</evidence>
<feature type="coiled-coil region" evidence="5">
    <location>
        <begin position="142"/>
        <end position="188"/>
    </location>
</feature>
<dbReference type="PROSITE" id="PS00028">
    <property type="entry name" value="ZINC_FINGER_C2H2_1"/>
    <property type="match status" value="1"/>
</dbReference>
<proteinExistence type="inferred from homology"/>
<dbReference type="GO" id="GO:0003690">
    <property type="term" value="F:double-stranded DNA binding"/>
    <property type="evidence" value="ECO:0007669"/>
    <property type="project" value="TreeGrafter"/>
</dbReference>
<dbReference type="Gene3D" id="2.30.30.30">
    <property type="match status" value="1"/>
</dbReference>
<dbReference type="Gene3D" id="2.30.30.140">
    <property type="match status" value="1"/>
</dbReference>
<evidence type="ECO:0000256" key="3">
    <source>
        <dbReference type="ARBA" id="ARBA00022771"/>
    </source>
</evidence>
<dbReference type="InterPro" id="IPR056767">
    <property type="entry name" value="C2H2-Znf_KIN17"/>
</dbReference>
<protein>
    <recommendedName>
        <fullName evidence="7">C2H2-type domain-containing protein</fullName>
    </recommendedName>
</protein>
<keyword evidence="3" id="KW-0863">Zinc-finger</keyword>
<evidence type="ECO:0000259" key="7">
    <source>
        <dbReference type="PROSITE" id="PS00028"/>
    </source>
</evidence>
<dbReference type="FunFam" id="1.10.10.2030:FF:000001">
    <property type="entry name" value="DNA/RNA-binding protein KIN17, putative"/>
    <property type="match status" value="1"/>
</dbReference>
<comment type="similarity">
    <text evidence="1">Belongs to the KIN17 family.</text>
</comment>
<dbReference type="PANTHER" id="PTHR12805">
    <property type="entry name" value="KIN17 KIN, ANTIGENIC DETERMINANT OF RECA PROTEIN HOMOLOG"/>
    <property type="match status" value="1"/>
</dbReference>
<name>A0A7S3DL00_9EUKA</name>
<accession>A0A7S3DL00</accession>
<dbReference type="GO" id="GO:0006974">
    <property type="term" value="P:DNA damage response"/>
    <property type="evidence" value="ECO:0007669"/>
    <property type="project" value="TreeGrafter"/>
</dbReference>
<feature type="compositionally biased region" description="Basic and acidic residues" evidence="6">
    <location>
        <begin position="243"/>
        <end position="268"/>
    </location>
</feature>
<feature type="domain" description="C2H2-type" evidence="7">
    <location>
        <begin position="28"/>
        <end position="50"/>
    </location>
</feature>
<dbReference type="InterPro" id="IPR037321">
    <property type="entry name" value="KIN17-like"/>
</dbReference>
<dbReference type="InterPro" id="IPR041995">
    <property type="entry name" value="KOW_KIN17"/>
</dbReference>
<keyword evidence="4" id="KW-0862">Zinc</keyword>